<dbReference type="InterPro" id="IPR036397">
    <property type="entry name" value="RNaseH_sf"/>
</dbReference>
<evidence type="ECO:0000313" key="2">
    <source>
        <dbReference type="Proteomes" id="UP000694867"/>
    </source>
</evidence>
<dbReference type="PANTHER" id="PTHR37984">
    <property type="entry name" value="PROTEIN CBG26694"/>
    <property type="match status" value="1"/>
</dbReference>
<dbReference type="Proteomes" id="UP000694867">
    <property type="component" value="Unplaced"/>
</dbReference>
<keyword evidence="2" id="KW-1185">Reference proteome</keyword>
<dbReference type="GeneID" id="100901664"/>
<dbReference type="SUPFAM" id="SSF53098">
    <property type="entry name" value="Ribonuclease H-like"/>
    <property type="match status" value="1"/>
</dbReference>
<dbReference type="InterPro" id="IPR050951">
    <property type="entry name" value="Retrovirus_Pol_polyprotein"/>
</dbReference>
<proteinExistence type="predicted"/>
<feature type="non-terminal residue" evidence="3">
    <location>
        <position position="1"/>
    </location>
</feature>
<protein>
    <submittedName>
        <fullName evidence="3">Uncharacterized protein LOC100901664</fullName>
    </submittedName>
</protein>
<feature type="domain" description="Integrase p58-like C-terminal" evidence="1">
    <location>
        <begin position="137"/>
        <end position="170"/>
    </location>
</feature>
<reference evidence="3" key="1">
    <citation type="submission" date="2025-08" db="UniProtKB">
        <authorList>
            <consortium name="RefSeq"/>
        </authorList>
    </citation>
    <scope>IDENTIFICATION</scope>
</reference>
<dbReference type="PANTHER" id="PTHR37984:SF5">
    <property type="entry name" value="PROTEIN NYNRIN-LIKE"/>
    <property type="match status" value="1"/>
</dbReference>
<evidence type="ECO:0000259" key="1">
    <source>
        <dbReference type="Pfam" id="PF22938"/>
    </source>
</evidence>
<dbReference type="Gene3D" id="3.30.420.10">
    <property type="entry name" value="Ribonuclease H-like superfamily/Ribonuclease H"/>
    <property type="match status" value="1"/>
</dbReference>
<gene>
    <name evidence="3" type="primary">LOC100901664</name>
</gene>
<evidence type="ECO:0000313" key="3">
    <source>
        <dbReference type="RefSeq" id="XP_003737956.1"/>
    </source>
</evidence>
<dbReference type="AlphaFoldDB" id="A0AAJ6QMR5"/>
<dbReference type="Pfam" id="PF22938">
    <property type="entry name" value="Integrase_p58_C"/>
    <property type="match status" value="1"/>
</dbReference>
<dbReference type="InterPro" id="IPR012337">
    <property type="entry name" value="RNaseH-like_sf"/>
</dbReference>
<dbReference type="InterPro" id="IPR054465">
    <property type="entry name" value="Integrase_p58-like_C"/>
</dbReference>
<dbReference type="GO" id="GO:0003676">
    <property type="term" value="F:nucleic acid binding"/>
    <property type="evidence" value="ECO:0007669"/>
    <property type="project" value="InterPro"/>
</dbReference>
<name>A0AAJ6QMR5_9ACAR</name>
<dbReference type="KEGG" id="goe:100901664"/>
<sequence>FTSINNAASNGLNERVNQTLVNGIRCKLNGGDRRAWSKIAEDCVDEYNRTTHSVTKFEPDYLMYGKTSDIIPRELIESRDMQKDRSEALLNSISNFERNKRRIDRLRKDEGFRAGEYAYVENGNRLNRGKLEEVRGGPFRVVKKISNSMYEIDCGKRKKEANLFHVSKLRRAKALGGGEV</sequence>
<organism evidence="2 3">
    <name type="scientific">Galendromus occidentalis</name>
    <name type="common">western predatory mite</name>
    <dbReference type="NCBI Taxonomy" id="34638"/>
    <lineage>
        <taxon>Eukaryota</taxon>
        <taxon>Metazoa</taxon>
        <taxon>Ecdysozoa</taxon>
        <taxon>Arthropoda</taxon>
        <taxon>Chelicerata</taxon>
        <taxon>Arachnida</taxon>
        <taxon>Acari</taxon>
        <taxon>Parasitiformes</taxon>
        <taxon>Mesostigmata</taxon>
        <taxon>Gamasina</taxon>
        <taxon>Phytoseioidea</taxon>
        <taxon>Phytoseiidae</taxon>
        <taxon>Typhlodrominae</taxon>
        <taxon>Galendromus</taxon>
    </lineage>
</organism>
<accession>A0AAJ6QMR5</accession>
<dbReference type="RefSeq" id="XP_003737956.1">
    <property type="nucleotide sequence ID" value="XM_003737908.1"/>
</dbReference>